<keyword evidence="1" id="KW-1133">Transmembrane helix</keyword>
<organism evidence="2 3">
    <name type="scientific">Ligilactobacillus apodemi DSM 16634 = JCM 16172</name>
    <dbReference type="NCBI Taxonomy" id="1423724"/>
    <lineage>
        <taxon>Bacteria</taxon>
        <taxon>Bacillati</taxon>
        <taxon>Bacillota</taxon>
        <taxon>Bacilli</taxon>
        <taxon>Lactobacillales</taxon>
        <taxon>Lactobacillaceae</taxon>
        <taxon>Ligilactobacillus</taxon>
    </lineage>
</organism>
<evidence type="ECO:0000313" key="3">
    <source>
        <dbReference type="Proteomes" id="UP000051324"/>
    </source>
</evidence>
<dbReference type="Pfam" id="PF04307">
    <property type="entry name" value="YdjM"/>
    <property type="match status" value="1"/>
</dbReference>
<dbReference type="EMBL" id="AZFT01000033">
    <property type="protein sequence ID" value="KRL85689.1"/>
    <property type="molecule type" value="Genomic_DNA"/>
</dbReference>
<dbReference type="PANTHER" id="PTHR35531">
    <property type="entry name" value="INNER MEMBRANE PROTEIN YBCI-RELATED"/>
    <property type="match status" value="1"/>
</dbReference>
<gene>
    <name evidence="2" type="ORF">FC32_GL000085</name>
</gene>
<feature type="transmembrane region" description="Helical" evidence="1">
    <location>
        <begin position="54"/>
        <end position="73"/>
    </location>
</feature>
<dbReference type="AlphaFoldDB" id="A0A0R1TWJ1"/>
<keyword evidence="3" id="KW-1185">Reference proteome</keyword>
<keyword evidence="1" id="KW-0812">Transmembrane</keyword>
<dbReference type="Proteomes" id="UP000051324">
    <property type="component" value="Unassembled WGS sequence"/>
</dbReference>
<dbReference type="InterPro" id="IPR007404">
    <property type="entry name" value="YdjM-like"/>
</dbReference>
<dbReference type="PATRIC" id="fig|1423724.4.peg.86"/>
<feature type="transmembrane region" description="Helical" evidence="1">
    <location>
        <begin position="119"/>
        <end position="142"/>
    </location>
</feature>
<keyword evidence="1" id="KW-0472">Membrane</keyword>
<protein>
    <recommendedName>
        <fullName evidence="4">TcpI protein</fullName>
    </recommendedName>
</protein>
<evidence type="ECO:0000256" key="1">
    <source>
        <dbReference type="SAM" id="Phobius"/>
    </source>
</evidence>
<evidence type="ECO:0008006" key="4">
    <source>
        <dbReference type="Google" id="ProtNLM"/>
    </source>
</evidence>
<dbReference type="STRING" id="1423724.FC32_GL000085"/>
<name>A0A0R1TWJ1_9LACO</name>
<comment type="caution">
    <text evidence="2">The sequence shown here is derived from an EMBL/GenBank/DDBJ whole genome shotgun (WGS) entry which is preliminary data.</text>
</comment>
<dbReference type="eggNOG" id="COG1988">
    <property type="taxonomic scope" value="Bacteria"/>
</dbReference>
<evidence type="ECO:0000313" key="2">
    <source>
        <dbReference type="EMBL" id="KRL85689.1"/>
    </source>
</evidence>
<sequence length="176" mass="20035">MAAVDQVTVINTIALVCGSVLPDIDHPKSFIGKRNQVVSKVTNKTLGHRGATHSLIVALGIYLLALFLAHTYLSQKAEFVPFWLLCGYLLHLCEDSFSKNSIRWFWPFSKVKRSSRKRLLYYRTGTVSEYLILGFMLCLLLIEINLLYIGQLDKLFTGPPLVYLKTFIVKAQTFNF</sequence>
<proteinExistence type="predicted"/>
<accession>A0A0R1TWJ1</accession>
<reference evidence="2 3" key="1">
    <citation type="journal article" date="2015" name="Genome Announc.">
        <title>Expanding the biotechnology potential of lactobacilli through comparative genomics of 213 strains and associated genera.</title>
        <authorList>
            <person name="Sun Z."/>
            <person name="Harris H.M."/>
            <person name="McCann A."/>
            <person name="Guo C."/>
            <person name="Argimon S."/>
            <person name="Zhang W."/>
            <person name="Yang X."/>
            <person name="Jeffery I.B."/>
            <person name="Cooney J.C."/>
            <person name="Kagawa T.F."/>
            <person name="Liu W."/>
            <person name="Song Y."/>
            <person name="Salvetti E."/>
            <person name="Wrobel A."/>
            <person name="Rasinkangas P."/>
            <person name="Parkhill J."/>
            <person name="Rea M.C."/>
            <person name="O'Sullivan O."/>
            <person name="Ritari J."/>
            <person name="Douillard F.P."/>
            <person name="Paul Ross R."/>
            <person name="Yang R."/>
            <person name="Briner A.E."/>
            <person name="Felis G.E."/>
            <person name="de Vos W.M."/>
            <person name="Barrangou R."/>
            <person name="Klaenhammer T.R."/>
            <person name="Caufield P.W."/>
            <person name="Cui Y."/>
            <person name="Zhang H."/>
            <person name="O'Toole P.W."/>
        </authorList>
    </citation>
    <scope>NUCLEOTIDE SEQUENCE [LARGE SCALE GENOMIC DNA]</scope>
    <source>
        <strain evidence="2 3">DSM 16634</strain>
    </source>
</reference>
<dbReference type="PANTHER" id="PTHR35531:SF1">
    <property type="entry name" value="INNER MEMBRANE PROTEIN YBCI-RELATED"/>
    <property type="match status" value="1"/>
</dbReference>